<keyword evidence="5" id="KW-1185">Reference proteome</keyword>
<dbReference type="InterPro" id="IPR046342">
    <property type="entry name" value="CBS_dom_sf"/>
</dbReference>
<dbReference type="PROSITE" id="PS51371">
    <property type="entry name" value="CBS"/>
    <property type="match status" value="2"/>
</dbReference>
<gene>
    <name evidence="4" type="ORF">VEx25_0392</name>
</gene>
<evidence type="ECO:0000256" key="2">
    <source>
        <dbReference type="PROSITE-ProRule" id="PRU00703"/>
    </source>
</evidence>
<feature type="domain" description="CBS" evidence="3">
    <location>
        <begin position="71"/>
        <end position="129"/>
    </location>
</feature>
<evidence type="ECO:0000313" key="5">
    <source>
        <dbReference type="Proteomes" id="UP000242664"/>
    </source>
</evidence>
<accession>A0ABM9WW63</accession>
<evidence type="ECO:0000259" key="3">
    <source>
        <dbReference type="PROSITE" id="PS51371"/>
    </source>
</evidence>
<proteinExistence type="predicted"/>
<reference evidence="5" key="1">
    <citation type="submission" date="2006-10" db="EMBL/GenBank/DDBJ databases">
        <authorList>
            <person name="Heidelberg J."/>
            <person name="Sebastian Y."/>
        </authorList>
    </citation>
    <scope>NUCLEOTIDE SEQUENCE [LARGE SCALE GENOMIC DNA]</scope>
    <source>
        <strain evidence="5">EX25</strain>
    </source>
</reference>
<dbReference type="Proteomes" id="UP000242664">
    <property type="component" value="Unassembled WGS sequence"/>
</dbReference>
<protein>
    <submittedName>
        <fullName evidence="4">CBS domain pair protein</fullName>
    </submittedName>
</protein>
<dbReference type="CDD" id="cd04584">
    <property type="entry name" value="CBS_pair_AcuB_like"/>
    <property type="match status" value="1"/>
</dbReference>
<dbReference type="PANTHER" id="PTHR43080">
    <property type="entry name" value="CBS DOMAIN-CONTAINING PROTEIN CBSX3, MITOCHONDRIAL"/>
    <property type="match status" value="1"/>
</dbReference>
<name>A0ABM9WW63_VIBAE</name>
<dbReference type="EMBL" id="DS267816">
    <property type="protein sequence ID" value="EDN57692.1"/>
    <property type="molecule type" value="Genomic_DNA"/>
</dbReference>
<dbReference type="InterPro" id="IPR000644">
    <property type="entry name" value="CBS_dom"/>
</dbReference>
<dbReference type="SMART" id="SM00116">
    <property type="entry name" value="CBS"/>
    <property type="match status" value="2"/>
</dbReference>
<dbReference type="PANTHER" id="PTHR43080:SF2">
    <property type="entry name" value="CBS DOMAIN-CONTAINING PROTEIN"/>
    <property type="match status" value="1"/>
</dbReference>
<feature type="domain" description="CBS" evidence="3">
    <location>
        <begin position="144"/>
        <end position="199"/>
    </location>
</feature>
<evidence type="ECO:0000256" key="1">
    <source>
        <dbReference type="ARBA" id="ARBA00023122"/>
    </source>
</evidence>
<keyword evidence="1 2" id="KW-0129">CBS domain</keyword>
<evidence type="ECO:0000313" key="4">
    <source>
        <dbReference type="EMBL" id="EDN57692.1"/>
    </source>
</evidence>
<dbReference type="Gene3D" id="3.10.580.10">
    <property type="entry name" value="CBS-domain"/>
    <property type="match status" value="1"/>
</dbReference>
<dbReference type="SUPFAM" id="SSF54631">
    <property type="entry name" value="CBS-domain pair"/>
    <property type="match status" value="1"/>
</dbReference>
<dbReference type="Pfam" id="PF00571">
    <property type="entry name" value="CBS"/>
    <property type="match status" value="2"/>
</dbReference>
<sequence length="212" mass="24194">MPTDSHANRLIQINKNVDKTQITQTKRSASVLCYLIDEKRVSSQIYRKIFSIFKRRTMPLEVSMIKVEDMMTRNPHTLLRTHTLRDAKSMMDALDIRHIPVVDANNHLQGLVTQRDILAAQESSLHPDEAEQSFTLDTPLYEMMHTNIMTAEPIAGLKESAIYMQKHKVGCLPVVTKGRLVGIITDSDFVTIAINLLELQEEVEPEEIEPEE</sequence>
<dbReference type="InterPro" id="IPR051257">
    <property type="entry name" value="Diverse_CBS-Domain"/>
</dbReference>
<organism evidence="4 5">
    <name type="scientific">Vibrio antiquarius (strain Ex25)</name>
    <dbReference type="NCBI Taxonomy" id="150340"/>
    <lineage>
        <taxon>Bacteria</taxon>
        <taxon>Pseudomonadati</taxon>
        <taxon>Pseudomonadota</taxon>
        <taxon>Gammaproteobacteria</taxon>
        <taxon>Vibrionales</taxon>
        <taxon>Vibrionaceae</taxon>
        <taxon>Vibrio</taxon>
        <taxon>Vibrio diabolicus subgroup</taxon>
    </lineage>
</organism>